<organism evidence="2 3">
    <name type="scientific">Fusarium floridanum</name>
    <dbReference type="NCBI Taxonomy" id="1325733"/>
    <lineage>
        <taxon>Eukaryota</taxon>
        <taxon>Fungi</taxon>
        <taxon>Dikarya</taxon>
        <taxon>Ascomycota</taxon>
        <taxon>Pezizomycotina</taxon>
        <taxon>Sordariomycetes</taxon>
        <taxon>Hypocreomycetidae</taxon>
        <taxon>Hypocreales</taxon>
        <taxon>Nectriaceae</taxon>
        <taxon>Fusarium</taxon>
        <taxon>Fusarium solani species complex</taxon>
    </lineage>
</organism>
<proteinExistence type="predicted"/>
<dbReference type="Pfam" id="PF06985">
    <property type="entry name" value="HET"/>
    <property type="match status" value="1"/>
</dbReference>
<sequence>MPLCSLCEGFHDILDAINDGQSIARTHEVLEACRALDTSGGVDCIACDFFQQIFPTLTSDYQLYYIRLIEDGLEQNFLVPKGTALFRLRPTFSGLGLDDYKRYQYFYHSSDRPSTNGSFLPIPQVVDYTRIKEGLVFCKEQHGDDCAGTRHPEIPNFRVIDCSNRCIVDWESLENTSSYLTLSYVWGESSAIEQTSGNRIPAHAPKVINDAIEVTLNLGYRYLWVDRYCIPIDHAAKHAQLRNMGDIYSNSDLTIIAAAGDGPMTGLPGARATPRKEQISTTIGRHKLCLMPPRINWEIESSRWNKRGWTYQEAFLSRRQLVFTKSQTYFQCRQLHYPEQVALPSMTWRIPFVKPSVEQVKTFATGLVFRPLTSQLPCTKFSTMVNEYSRRELTFETDILDAFKGILQAFESLQSPVQNLCGIPLYSLDLPRMTNTDALVYGLSWNPAPIDMPLHAELWREMTRRNGFPSWSWIGWRLSYHLACYFHLWPLSEILSERGFALNDDIFEALVQVGVGFSDGSVAPWESERDNILQKYQTGVAVQFLELAGWVFTIDVPRHKYTKGRQSDHVKIGPLTVQKQELATACSMLDTDGPTVPLTCIAMSYLSTRVPGRATYNSWLYGIGSSAALGRTLAYLV</sequence>
<dbReference type="PANTHER" id="PTHR33112:SF1">
    <property type="entry name" value="HETEROKARYON INCOMPATIBILITY DOMAIN-CONTAINING PROTEIN"/>
    <property type="match status" value="1"/>
</dbReference>
<evidence type="ECO:0000259" key="1">
    <source>
        <dbReference type="Pfam" id="PF06985"/>
    </source>
</evidence>
<keyword evidence="3" id="KW-1185">Reference proteome</keyword>
<reference evidence="2 3" key="1">
    <citation type="submission" date="2017-06" db="EMBL/GenBank/DDBJ databases">
        <title>Comparative genomic analysis of Ambrosia Fusariam Clade fungi.</title>
        <authorList>
            <person name="Stajich J.E."/>
            <person name="Carrillo J."/>
            <person name="Kijimoto T."/>
            <person name="Eskalen A."/>
            <person name="O'Donnell K."/>
            <person name="Kasson M."/>
        </authorList>
    </citation>
    <scope>NUCLEOTIDE SEQUENCE [LARGE SCALE GENOMIC DNA]</scope>
    <source>
        <strain evidence="2 3">NRRL62606</strain>
    </source>
</reference>
<comment type="caution">
    <text evidence="2">The sequence shown here is derived from an EMBL/GenBank/DDBJ whole genome shotgun (WGS) entry which is preliminary data.</text>
</comment>
<evidence type="ECO:0000313" key="3">
    <source>
        <dbReference type="Proteomes" id="UP000287972"/>
    </source>
</evidence>
<dbReference type="AlphaFoldDB" id="A0A428S6U5"/>
<name>A0A428S6U5_9HYPO</name>
<feature type="domain" description="Heterokaryon incompatibility" evidence="1">
    <location>
        <begin position="179"/>
        <end position="313"/>
    </location>
</feature>
<dbReference type="Proteomes" id="UP000287972">
    <property type="component" value="Unassembled WGS sequence"/>
</dbReference>
<dbReference type="PANTHER" id="PTHR33112">
    <property type="entry name" value="DOMAIN PROTEIN, PUTATIVE-RELATED"/>
    <property type="match status" value="1"/>
</dbReference>
<dbReference type="InterPro" id="IPR010730">
    <property type="entry name" value="HET"/>
</dbReference>
<protein>
    <recommendedName>
        <fullName evidence="1">Heterokaryon incompatibility domain-containing protein</fullName>
    </recommendedName>
</protein>
<evidence type="ECO:0000313" key="2">
    <source>
        <dbReference type="EMBL" id="RSL85525.1"/>
    </source>
</evidence>
<gene>
    <name evidence="2" type="ORF">CEP51_003297</name>
</gene>
<dbReference type="EMBL" id="NKCL01000052">
    <property type="protein sequence ID" value="RSL85525.1"/>
    <property type="molecule type" value="Genomic_DNA"/>
</dbReference>
<accession>A0A428S6U5</accession>